<keyword evidence="9 10" id="KW-0472">Membrane</keyword>
<dbReference type="GO" id="GO:0055085">
    <property type="term" value="P:transmembrane transport"/>
    <property type="evidence" value="ECO:0007669"/>
    <property type="project" value="InterPro"/>
</dbReference>
<dbReference type="EMBL" id="CP050063">
    <property type="protein sequence ID" value="QIP12336.1"/>
    <property type="molecule type" value="Genomic_DNA"/>
</dbReference>
<evidence type="ECO:0000313" key="13">
    <source>
        <dbReference type="Proteomes" id="UP000501802"/>
    </source>
</evidence>
<comment type="similarity">
    <text evidence="2">Belongs to the TonB family.</text>
</comment>
<evidence type="ECO:0000256" key="7">
    <source>
        <dbReference type="ARBA" id="ARBA00022927"/>
    </source>
</evidence>
<evidence type="ECO:0000256" key="9">
    <source>
        <dbReference type="ARBA" id="ARBA00023136"/>
    </source>
</evidence>
<comment type="subcellular location">
    <subcellularLocation>
        <location evidence="1">Cell inner membrane</location>
        <topology evidence="1">Single-pass membrane protein</topology>
        <orientation evidence="1">Periplasmic side</orientation>
    </subcellularLocation>
</comment>
<evidence type="ECO:0000256" key="10">
    <source>
        <dbReference type="SAM" id="Phobius"/>
    </source>
</evidence>
<dbReference type="GO" id="GO:0030288">
    <property type="term" value="C:outer membrane-bounded periplasmic space"/>
    <property type="evidence" value="ECO:0007669"/>
    <property type="project" value="InterPro"/>
</dbReference>
<dbReference type="InterPro" id="IPR037682">
    <property type="entry name" value="TonB_C"/>
</dbReference>
<dbReference type="InterPro" id="IPR051045">
    <property type="entry name" value="TonB-dependent_transducer"/>
</dbReference>
<keyword evidence="6 10" id="KW-0812">Transmembrane</keyword>
<accession>A0A6G9AJ45</accession>
<dbReference type="RefSeq" id="WP_167206388.1">
    <property type="nucleotide sequence ID" value="NZ_CP050063.1"/>
</dbReference>
<dbReference type="PRINTS" id="PR01374">
    <property type="entry name" value="TONBPROTEIN"/>
</dbReference>
<dbReference type="PANTHER" id="PTHR33446:SF2">
    <property type="entry name" value="PROTEIN TONB"/>
    <property type="match status" value="1"/>
</dbReference>
<evidence type="ECO:0000313" key="12">
    <source>
        <dbReference type="EMBL" id="QIP12336.1"/>
    </source>
</evidence>
<evidence type="ECO:0000256" key="8">
    <source>
        <dbReference type="ARBA" id="ARBA00022989"/>
    </source>
</evidence>
<keyword evidence="4" id="KW-1003">Cell membrane</keyword>
<dbReference type="SUPFAM" id="SSF74653">
    <property type="entry name" value="TolA/TonB C-terminal domain"/>
    <property type="match status" value="1"/>
</dbReference>
<dbReference type="InterPro" id="IPR006260">
    <property type="entry name" value="TonB/TolA_C"/>
</dbReference>
<evidence type="ECO:0000259" key="11">
    <source>
        <dbReference type="PROSITE" id="PS52015"/>
    </source>
</evidence>
<keyword evidence="7" id="KW-0653">Protein transport</keyword>
<feature type="transmembrane region" description="Helical" evidence="10">
    <location>
        <begin position="39"/>
        <end position="61"/>
    </location>
</feature>
<feature type="domain" description="TonB C-terminal" evidence="11">
    <location>
        <begin position="183"/>
        <end position="273"/>
    </location>
</feature>
<dbReference type="KEGG" id="spib:G8759_06700"/>
<reference evidence="12 13" key="1">
    <citation type="submission" date="2020-03" db="EMBL/GenBank/DDBJ databases">
        <authorList>
            <person name="Kim M.K."/>
        </authorList>
    </citation>
    <scope>NUCLEOTIDE SEQUENCE [LARGE SCALE GENOMIC DNA]</scope>
    <source>
        <strain evidence="12 13">BT328</strain>
    </source>
</reference>
<dbReference type="PANTHER" id="PTHR33446">
    <property type="entry name" value="PROTEIN TONB-RELATED"/>
    <property type="match status" value="1"/>
</dbReference>
<dbReference type="GO" id="GO:0031992">
    <property type="term" value="F:energy transducer activity"/>
    <property type="evidence" value="ECO:0007669"/>
    <property type="project" value="InterPro"/>
</dbReference>
<evidence type="ECO:0000256" key="2">
    <source>
        <dbReference type="ARBA" id="ARBA00006555"/>
    </source>
</evidence>
<gene>
    <name evidence="12" type="ORF">G8759_06700</name>
</gene>
<dbReference type="GO" id="GO:0098797">
    <property type="term" value="C:plasma membrane protein complex"/>
    <property type="evidence" value="ECO:0007669"/>
    <property type="project" value="TreeGrafter"/>
</dbReference>
<dbReference type="AlphaFoldDB" id="A0A6G9AJ45"/>
<evidence type="ECO:0000256" key="4">
    <source>
        <dbReference type="ARBA" id="ARBA00022475"/>
    </source>
</evidence>
<dbReference type="PROSITE" id="PS52015">
    <property type="entry name" value="TONB_CTD"/>
    <property type="match status" value="1"/>
</dbReference>
<sequence length="273" mass="29831">MLKSDTPALTLDEIIFQTRNRAYGAFDLRLHYRSALTRALGFGIGLFLLGLSAPTLYNLFWPHNLLVDKPVMTEVTLTKLAEPPVEQPIKIPPVEQAPSVKTVRNLPLVVMPEEEVIVETLPPTTEQFQDATSGTQTAEGTGDVDIIAAPEATAPTVVEKAIEAEPKPDELFISVEQNPEYPGGLEAMRKFLSKNLSYPRSAASAGVSGRVYVSFVVNSDGSLTDVQVLKGIGFGCDEEATRVIQKMPHWKPGKQSGRAVRVKFNLPISFTLE</sequence>
<keyword evidence="3" id="KW-0813">Transport</keyword>
<evidence type="ECO:0000256" key="5">
    <source>
        <dbReference type="ARBA" id="ARBA00022519"/>
    </source>
</evidence>
<keyword evidence="5" id="KW-0997">Cell inner membrane</keyword>
<keyword evidence="8 10" id="KW-1133">Transmembrane helix</keyword>
<dbReference type="Gene3D" id="3.30.1150.10">
    <property type="match status" value="1"/>
</dbReference>
<name>A0A6G9AJ45_9BACT</name>
<keyword evidence="13" id="KW-1185">Reference proteome</keyword>
<evidence type="ECO:0000256" key="6">
    <source>
        <dbReference type="ARBA" id="ARBA00022692"/>
    </source>
</evidence>
<dbReference type="Pfam" id="PF03544">
    <property type="entry name" value="TonB_C"/>
    <property type="match status" value="1"/>
</dbReference>
<evidence type="ECO:0000256" key="1">
    <source>
        <dbReference type="ARBA" id="ARBA00004383"/>
    </source>
</evidence>
<dbReference type="GO" id="GO:0015891">
    <property type="term" value="P:siderophore transport"/>
    <property type="evidence" value="ECO:0007669"/>
    <property type="project" value="InterPro"/>
</dbReference>
<protein>
    <submittedName>
        <fullName evidence="12">Energy transducer TonB</fullName>
    </submittedName>
</protein>
<proteinExistence type="inferred from homology"/>
<dbReference type="Proteomes" id="UP000501802">
    <property type="component" value="Chromosome"/>
</dbReference>
<dbReference type="GO" id="GO:0015031">
    <property type="term" value="P:protein transport"/>
    <property type="evidence" value="ECO:0007669"/>
    <property type="project" value="UniProtKB-KW"/>
</dbReference>
<evidence type="ECO:0000256" key="3">
    <source>
        <dbReference type="ARBA" id="ARBA00022448"/>
    </source>
</evidence>
<dbReference type="InterPro" id="IPR003538">
    <property type="entry name" value="TonB"/>
</dbReference>
<dbReference type="NCBIfam" id="TIGR01352">
    <property type="entry name" value="tonB_Cterm"/>
    <property type="match status" value="1"/>
</dbReference>
<organism evidence="12 13">
    <name type="scientific">Spirosoma aureum</name>
    <dbReference type="NCBI Taxonomy" id="2692134"/>
    <lineage>
        <taxon>Bacteria</taxon>
        <taxon>Pseudomonadati</taxon>
        <taxon>Bacteroidota</taxon>
        <taxon>Cytophagia</taxon>
        <taxon>Cytophagales</taxon>
        <taxon>Cytophagaceae</taxon>
        <taxon>Spirosoma</taxon>
    </lineage>
</organism>